<evidence type="ECO:0000256" key="2">
    <source>
        <dbReference type="ARBA" id="ARBA00022490"/>
    </source>
</evidence>
<evidence type="ECO:0000256" key="4">
    <source>
        <dbReference type="ARBA" id="ARBA00023054"/>
    </source>
</evidence>
<dbReference type="InterPro" id="IPR019528">
    <property type="entry name" value="PACT_domain"/>
</dbReference>
<feature type="region of interest" description="Disordered" evidence="6">
    <location>
        <begin position="108"/>
        <end position="139"/>
    </location>
</feature>
<evidence type="ECO:0000256" key="3">
    <source>
        <dbReference type="ARBA" id="ARBA00022553"/>
    </source>
</evidence>
<gene>
    <name evidence="8" type="ORF">RIMI_LOCUS10453263</name>
</gene>
<dbReference type="Pfam" id="PF10495">
    <property type="entry name" value="PACT_coil_coil"/>
    <property type="match status" value="1"/>
</dbReference>
<feature type="domain" description="Pericentrin/AKAP-450 centrosomal targeting" evidence="7">
    <location>
        <begin position="26"/>
        <end position="52"/>
    </location>
</feature>
<comment type="subcellular location">
    <subcellularLocation>
        <location evidence="1">Cytoplasm</location>
        <location evidence="1">Cytoskeleton</location>
        <location evidence="1">Microtubule organizing center</location>
        <location evidence="1">Centrosome</location>
    </subcellularLocation>
</comment>
<protein>
    <recommendedName>
        <fullName evidence="7">Pericentrin/AKAP-450 centrosomal targeting domain-containing protein</fullName>
    </recommendedName>
</protein>
<evidence type="ECO:0000313" key="9">
    <source>
        <dbReference type="Proteomes" id="UP001176940"/>
    </source>
</evidence>
<dbReference type="EMBL" id="CAUEEQ010022572">
    <property type="protein sequence ID" value="CAJ0944539.1"/>
    <property type="molecule type" value="Genomic_DNA"/>
</dbReference>
<organism evidence="8 9">
    <name type="scientific">Ranitomeya imitator</name>
    <name type="common">mimic poison frog</name>
    <dbReference type="NCBI Taxonomy" id="111125"/>
    <lineage>
        <taxon>Eukaryota</taxon>
        <taxon>Metazoa</taxon>
        <taxon>Chordata</taxon>
        <taxon>Craniata</taxon>
        <taxon>Vertebrata</taxon>
        <taxon>Euteleostomi</taxon>
        <taxon>Amphibia</taxon>
        <taxon>Batrachia</taxon>
        <taxon>Anura</taxon>
        <taxon>Neobatrachia</taxon>
        <taxon>Hyloidea</taxon>
        <taxon>Dendrobatidae</taxon>
        <taxon>Dendrobatinae</taxon>
        <taxon>Ranitomeya</taxon>
    </lineage>
</organism>
<evidence type="ECO:0000259" key="7">
    <source>
        <dbReference type="Pfam" id="PF10495"/>
    </source>
</evidence>
<evidence type="ECO:0000256" key="1">
    <source>
        <dbReference type="ARBA" id="ARBA00004300"/>
    </source>
</evidence>
<keyword evidence="2" id="KW-0963">Cytoplasm</keyword>
<dbReference type="PANTHER" id="PTHR44981">
    <property type="entry name" value="PERICENTRIN-LIKE PROTEIN, ISOFORM F"/>
    <property type="match status" value="1"/>
</dbReference>
<comment type="caution">
    <text evidence="8">The sequence shown here is derived from an EMBL/GenBank/DDBJ whole genome shotgun (WGS) entry which is preliminary data.</text>
</comment>
<evidence type="ECO:0000313" key="8">
    <source>
        <dbReference type="EMBL" id="CAJ0944539.1"/>
    </source>
</evidence>
<dbReference type="PANTHER" id="PTHR44981:SF1">
    <property type="entry name" value="A-KINASE ANCHOR PROTEIN 9"/>
    <property type="match status" value="1"/>
</dbReference>
<feature type="region of interest" description="Disordered" evidence="6">
    <location>
        <begin position="66"/>
        <end position="96"/>
    </location>
</feature>
<name>A0ABN9LKV9_9NEOB</name>
<evidence type="ECO:0000256" key="5">
    <source>
        <dbReference type="ARBA" id="ARBA00023212"/>
    </source>
</evidence>
<feature type="compositionally biased region" description="Polar residues" evidence="6">
    <location>
        <begin position="66"/>
        <end position="76"/>
    </location>
</feature>
<keyword evidence="4" id="KW-0175">Coiled coil</keyword>
<dbReference type="Proteomes" id="UP001176940">
    <property type="component" value="Unassembled WGS sequence"/>
</dbReference>
<sequence length="198" mass="21997">MSGNTLTDKKLLTQNAELTGYRVYGKYLRSESFRKALVYQKKYLLLLLGGSRSDEVSGERWQRTISPATGTANRNGFGQLIGNEGRTDSPYHPAGSMDLYGDQRLSSCRSRSGFDSPQSTVNSQHRYASSGPSPCSHLQNYDPDRALTDYIARLEALQKRLGSVPSGRGVRGTFYVLWNGRRKRLSCLRTFAVTGIGD</sequence>
<reference evidence="8" key="1">
    <citation type="submission" date="2023-07" db="EMBL/GenBank/DDBJ databases">
        <authorList>
            <person name="Stuckert A."/>
        </authorList>
    </citation>
    <scope>NUCLEOTIDE SEQUENCE</scope>
</reference>
<proteinExistence type="predicted"/>
<dbReference type="InterPro" id="IPR028745">
    <property type="entry name" value="AKAP9/Pericentrin"/>
</dbReference>
<accession>A0ABN9LKV9</accession>
<evidence type="ECO:0000256" key="6">
    <source>
        <dbReference type="SAM" id="MobiDB-lite"/>
    </source>
</evidence>
<keyword evidence="5" id="KW-0206">Cytoskeleton</keyword>
<keyword evidence="9" id="KW-1185">Reference proteome</keyword>
<keyword evidence="3" id="KW-0597">Phosphoprotein</keyword>